<dbReference type="Pfam" id="PF00083">
    <property type="entry name" value="Sugar_tr"/>
    <property type="match status" value="1"/>
</dbReference>
<evidence type="ECO:0000256" key="6">
    <source>
        <dbReference type="ARBA" id="ARBA00022989"/>
    </source>
</evidence>
<feature type="transmembrane region" description="Helical" evidence="9">
    <location>
        <begin position="56"/>
        <end position="81"/>
    </location>
</feature>
<dbReference type="PANTHER" id="PTHR43528">
    <property type="entry name" value="ALPHA-KETOGLUTARATE PERMEASE"/>
    <property type="match status" value="1"/>
</dbReference>
<evidence type="ECO:0000256" key="9">
    <source>
        <dbReference type="SAM" id="Phobius"/>
    </source>
</evidence>
<keyword evidence="7 9" id="KW-0472">Membrane</keyword>
<feature type="transmembrane region" description="Helical" evidence="9">
    <location>
        <begin position="312"/>
        <end position="331"/>
    </location>
</feature>
<dbReference type="Proteomes" id="UP001153069">
    <property type="component" value="Unassembled WGS sequence"/>
</dbReference>
<reference evidence="11" key="1">
    <citation type="submission" date="2020-06" db="EMBL/GenBank/DDBJ databases">
        <authorList>
            <consortium name="Plant Systems Biology data submission"/>
        </authorList>
    </citation>
    <scope>NUCLEOTIDE SEQUENCE</scope>
    <source>
        <strain evidence="11">D6</strain>
    </source>
</reference>
<evidence type="ECO:0000256" key="5">
    <source>
        <dbReference type="ARBA" id="ARBA00022847"/>
    </source>
</evidence>
<dbReference type="PROSITE" id="PS50850">
    <property type="entry name" value="MFS"/>
    <property type="match status" value="1"/>
</dbReference>
<evidence type="ECO:0000256" key="1">
    <source>
        <dbReference type="ARBA" id="ARBA00004651"/>
    </source>
</evidence>
<feature type="transmembrane region" description="Helical" evidence="9">
    <location>
        <begin position="337"/>
        <end position="362"/>
    </location>
</feature>
<dbReference type="InterPro" id="IPR051084">
    <property type="entry name" value="H+-coupled_symporters"/>
</dbReference>
<gene>
    <name evidence="11" type="ORF">SEMRO_48_G028430.1</name>
</gene>
<dbReference type="PANTHER" id="PTHR43528:SF1">
    <property type="entry name" value="ALPHA-KETOGLUTARATE PERMEASE"/>
    <property type="match status" value="1"/>
</dbReference>
<dbReference type="InterPro" id="IPR005828">
    <property type="entry name" value="MFS_sugar_transport-like"/>
</dbReference>
<name>A0A9N8H1T9_9STRA</name>
<evidence type="ECO:0000256" key="2">
    <source>
        <dbReference type="ARBA" id="ARBA00022448"/>
    </source>
</evidence>
<dbReference type="AlphaFoldDB" id="A0A9N8H1T9"/>
<feature type="transmembrane region" description="Helical" evidence="9">
    <location>
        <begin position="189"/>
        <end position="208"/>
    </location>
</feature>
<dbReference type="InterPro" id="IPR036259">
    <property type="entry name" value="MFS_trans_sf"/>
</dbReference>
<proteinExistence type="predicted"/>
<comment type="caution">
    <text evidence="11">The sequence shown here is derived from an EMBL/GenBank/DDBJ whole genome shotgun (WGS) entry which is preliminary data.</text>
</comment>
<evidence type="ECO:0000256" key="3">
    <source>
        <dbReference type="ARBA" id="ARBA00022475"/>
    </source>
</evidence>
<keyword evidence="4 9" id="KW-0812">Transmembrane</keyword>
<feature type="transmembrane region" description="Helical" evidence="9">
    <location>
        <begin position="403"/>
        <end position="422"/>
    </location>
</feature>
<feature type="region of interest" description="Disordered" evidence="8">
    <location>
        <begin position="441"/>
        <end position="463"/>
    </location>
</feature>
<feature type="transmembrane region" description="Helical" evidence="9">
    <location>
        <begin position="243"/>
        <end position="268"/>
    </location>
</feature>
<dbReference type="Pfam" id="PF07690">
    <property type="entry name" value="MFS_1"/>
    <property type="match status" value="1"/>
</dbReference>
<feature type="transmembrane region" description="Helical" evidence="9">
    <location>
        <begin position="154"/>
        <end position="177"/>
    </location>
</feature>
<evidence type="ECO:0000256" key="7">
    <source>
        <dbReference type="ARBA" id="ARBA00023136"/>
    </source>
</evidence>
<dbReference type="InterPro" id="IPR011701">
    <property type="entry name" value="MFS"/>
</dbReference>
<dbReference type="InterPro" id="IPR020846">
    <property type="entry name" value="MFS_dom"/>
</dbReference>
<feature type="transmembrane region" description="Helical" evidence="9">
    <location>
        <begin position="280"/>
        <end position="300"/>
    </location>
</feature>
<evidence type="ECO:0000256" key="8">
    <source>
        <dbReference type="SAM" id="MobiDB-lite"/>
    </source>
</evidence>
<keyword evidence="3" id="KW-1003">Cell membrane</keyword>
<dbReference type="SUPFAM" id="SSF103473">
    <property type="entry name" value="MFS general substrate transporter"/>
    <property type="match status" value="1"/>
</dbReference>
<sequence length="463" mass="49936">MSTSTVVDEPWHSTVAGVMGNVLEWYDFALFGYFSDVIAQVFFPPSDNDDDDHANLVKSFCIFGGAFLMRPVGGLLIGYVGDKHGRKEALTKSLFMMAIPTTLMGCLPTYKTAGGWSIFLLVVCRLVQGVSVGGQLPASLVYTVEKRDPQQWGYYGSLPMVAANVGTLLGNLCGAFMRQVLSEEQLLSWGWRLPFFSGILIAAVALYLKATGADVHTTAGVYDSEDSAIKNPIRVALAKENRWALLSTALTPMLWASGFYVSFVWMAIFMDELNEPPVPGAFWINAVSMLLGMTFMLPIAGSMSDRVGRVPIMTCAGVGLAALGPVLLILISKGNPFLAFLSQFTLGVLLSFFGGPLCAWLVENFSPEVRLTSASLGYDLAHALVGGFSPAIATALYVNVGKYAPGLIYVVFGVISVFGLYVQHFCGDGIHWETRNKKAAEEAATEMPPQVGPDLTDNLPEIA</sequence>
<organism evidence="11 12">
    <name type="scientific">Seminavis robusta</name>
    <dbReference type="NCBI Taxonomy" id="568900"/>
    <lineage>
        <taxon>Eukaryota</taxon>
        <taxon>Sar</taxon>
        <taxon>Stramenopiles</taxon>
        <taxon>Ochrophyta</taxon>
        <taxon>Bacillariophyta</taxon>
        <taxon>Bacillariophyceae</taxon>
        <taxon>Bacillariophycidae</taxon>
        <taxon>Naviculales</taxon>
        <taxon>Naviculaceae</taxon>
        <taxon>Seminavis</taxon>
    </lineage>
</organism>
<dbReference type="EMBL" id="CAICTM010000048">
    <property type="protein sequence ID" value="CAB9498923.1"/>
    <property type="molecule type" value="Genomic_DNA"/>
</dbReference>
<keyword evidence="5" id="KW-0769">Symport</keyword>
<keyword evidence="6 9" id="KW-1133">Transmembrane helix</keyword>
<dbReference type="GO" id="GO:0005886">
    <property type="term" value="C:plasma membrane"/>
    <property type="evidence" value="ECO:0007669"/>
    <property type="project" value="UniProtKB-SubCell"/>
</dbReference>
<feature type="transmembrane region" description="Helical" evidence="9">
    <location>
        <begin position="374"/>
        <end position="397"/>
    </location>
</feature>
<accession>A0A9N8H1T9</accession>
<dbReference type="OrthoDB" id="5296287at2759"/>
<protein>
    <submittedName>
        <fullName evidence="11">Proline/betaine transporter</fullName>
    </submittedName>
</protein>
<evidence type="ECO:0000313" key="11">
    <source>
        <dbReference type="EMBL" id="CAB9498923.1"/>
    </source>
</evidence>
<keyword evidence="2" id="KW-0813">Transport</keyword>
<comment type="subcellular location">
    <subcellularLocation>
        <location evidence="1">Cell membrane</location>
        <topology evidence="1">Multi-pass membrane protein</topology>
    </subcellularLocation>
</comment>
<evidence type="ECO:0000313" key="12">
    <source>
        <dbReference type="Proteomes" id="UP001153069"/>
    </source>
</evidence>
<dbReference type="GO" id="GO:0015293">
    <property type="term" value="F:symporter activity"/>
    <property type="evidence" value="ECO:0007669"/>
    <property type="project" value="UniProtKB-KW"/>
</dbReference>
<feature type="domain" description="Major facilitator superfamily (MFS) profile" evidence="10">
    <location>
        <begin position="13"/>
        <end position="431"/>
    </location>
</feature>
<evidence type="ECO:0000256" key="4">
    <source>
        <dbReference type="ARBA" id="ARBA00022692"/>
    </source>
</evidence>
<keyword evidence="12" id="KW-1185">Reference proteome</keyword>
<dbReference type="Gene3D" id="1.20.1250.20">
    <property type="entry name" value="MFS general substrate transporter like domains"/>
    <property type="match status" value="1"/>
</dbReference>
<evidence type="ECO:0000259" key="10">
    <source>
        <dbReference type="PROSITE" id="PS50850"/>
    </source>
</evidence>